<dbReference type="Proteomes" id="UP000242175">
    <property type="component" value="Chromosome large"/>
</dbReference>
<dbReference type="SMART" id="SM00849">
    <property type="entry name" value="Lactamase_B"/>
    <property type="match status" value="1"/>
</dbReference>
<dbReference type="InterPro" id="IPR001279">
    <property type="entry name" value="Metallo-B-lactamas"/>
</dbReference>
<evidence type="ECO:0000313" key="2">
    <source>
        <dbReference type="EMBL" id="ASK78731.1"/>
    </source>
</evidence>
<dbReference type="PANTHER" id="PTHR42663:SF6">
    <property type="entry name" value="HYDROLASE C777.06C-RELATED"/>
    <property type="match status" value="1"/>
</dbReference>
<dbReference type="OrthoDB" id="9803916at2"/>
<dbReference type="EMBL" id="CP022355">
    <property type="protein sequence ID" value="ASK78731.1"/>
    <property type="molecule type" value="Genomic_DNA"/>
</dbReference>
<keyword evidence="3" id="KW-1185">Reference proteome</keyword>
<dbReference type="KEGG" id="pmai:CF386_06845"/>
<dbReference type="GO" id="GO:0008081">
    <property type="term" value="F:phosphoric diester hydrolase activity"/>
    <property type="evidence" value="ECO:0007669"/>
    <property type="project" value="InterPro"/>
</dbReference>
<accession>A0A220VEL8</accession>
<evidence type="ECO:0000259" key="1">
    <source>
        <dbReference type="SMART" id="SM00849"/>
    </source>
</evidence>
<dbReference type="CDD" id="cd07736">
    <property type="entry name" value="PhnP-like_MBL-fold"/>
    <property type="match status" value="1"/>
</dbReference>
<dbReference type="Pfam" id="PF12706">
    <property type="entry name" value="Lactamase_B_2"/>
    <property type="match status" value="1"/>
</dbReference>
<dbReference type="InterPro" id="IPR036866">
    <property type="entry name" value="RibonucZ/Hydroxyglut_hydro"/>
</dbReference>
<organism evidence="2 3">
    <name type="scientific">Paraphotobacterium marinum</name>
    <dbReference type="NCBI Taxonomy" id="1755811"/>
    <lineage>
        <taxon>Bacteria</taxon>
        <taxon>Pseudomonadati</taxon>
        <taxon>Pseudomonadota</taxon>
        <taxon>Gammaproteobacteria</taxon>
        <taxon>Vibrionales</taxon>
        <taxon>Vibrionaceae</taxon>
        <taxon>Paraphotobacterium</taxon>
    </lineage>
</organism>
<reference evidence="2 3" key="1">
    <citation type="journal article" date="2016" name="Int. J. Syst. Evol. Microbiol.">
        <title>Paraphotobacterium marinum gen. nov., sp. nov., a member of the family Vibrionaceae, isolated from surface seawater.</title>
        <authorList>
            <person name="Huang Z."/>
            <person name="Dong C."/>
            <person name="Shao Z."/>
        </authorList>
    </citation>
    <scope>NUCLEOTIDE SEQUENCE [LARGE SCALE GENOMIC DNA]</scope>
    <source>
        <strain evidence="2 3">NSCS20N07D</strain>
    </source>
</reference>
<dbReference type="PANTHER" id="PTHR42663">
    <property type="entry name" value="HYDROLASE C777.06C-RELATED-RELATED"/>
    <property type="match status" value="1"/>
</dbReference>
<proteinExistence type="predicted"/>
<dbReference type="InterPro" id="IPR035682">
    <property type="entry name" value="PhnP_MBL"/>
</dbReference>
<dbReference type="InterPro" id="IPR017693">
    <property type="entry name" value="Phosphonate_metab_PhnP"/>
</dbReference>
<dbReference type="NCBIfam" id="TIGR03307">
    <property type="entry name" value="PhnP"/>
    <property type="match status" value="1"/>
</dbReference>
<dbReference type="AlphaFoldDB" id="A0A220VEL8"/>
<dbReference type="RefSeq" id="WP_089073639.1">
    <property type="nucleotide sequence ID" value="NZ_CBCSAM010000001.1"/>
</dbReference>
<protein>
    <submittedName>
        <fullName evidence="2">Phosphonate metabolism protein PhnP</fullName>
    </submittedName>
</protein>
<dbReference type="Gene3D" id="3.60.15.10">
    <property type="entry name" value="Ribonuclease Z/Hydroxyacylglutathione hydrolase-like"/>
    <property type="match status" value="1"/>
</dbReference>
<sequence>MATFKLLGTGNAAMCPVYGCECKACSRALEDRHYRRNKTSACLTSNGKNLLIDANHHNLMDIFSKGDIDSILLTHYHMDHVQSLFDLRWSVHNTINVYGPPDIKGCDDLFKHPGILNFDNFLEEYKPFYWEGIKITPLPMIHSKITYGYLFDSGKKKLAYLTDTLNLPTKVISFIKQNKIDFMILDCNFPPAVNQPRNHNNIDIAIDLDNKCNPKLFGITHISHQLDCWLMDEQNYYTNKRRFVAYDEQEFFLND</sequence>
<dbReference type="GO" id="GO:0019700">
    <property type="term" value="P:organic phosphonate catabolic process"/>
    <property type="evidence" value="ECO:0007669"/>
    <property type="project" value="InterPro"/>
</dbReference>
<name>A0A220VEL8_9GAMM</name>
<feature type="domain" description="Metallo-beta-lactamase" evidence="1">
    <location>
        <begin position="37"/>
        <end position="221"/>
    </location>
</feature>
<gene>
    <name evidence="2" type="primary">phnP</name>
    <name evidence="2" type="ORF">CF386_06845</name>
</gene>
<evidence type="ECO:0000313" key="3">
    <source>
        <dbReference type="Proteomes" id="UP000242175"/>
    </source>
</evidence>
<dbReference type="SUPFAM" id="SSF56281">
    <property type="entry name" value="Metallo-hydrolase/oxidoreductase"/>
    <property type="match status" value="1"/>
</dbReference>